<accession>A0ABV0LS26</accession>
<dbReference type="Proteomes" id="UP001440984">
    <property type="component" value="Unassembled WGS sequence"/>
</dbReference>
<proteinExistence type="predicted"/>
<dbReference type="RefSeq" id="WP_348956189.1">
    <property type="nucleotide sequence ID" value="NZ_JBDZYD010000018.1"/>
</dbReference>
<evidence type="ECO:0000313" key="1">
    <source>
        <dbReference type="EMBL" id="MEQ0565105.1"/>
    </source>
</evidence>
<evidence type="ECO:0000313" key="2">
    <source>
        <dbReference type="Proteomes" id="UP001440984"/>
    </source>
</evidence>
<sequence length="407" mass="44696">MDLEDAFTVVDTPVHLAGQSDEALIRQIRQRKEFSAPSKPLRPATGLEDGIVLRPVEALHWLSYVTRPRYQDDVLDRYLWWGLLRYLGFFAHDYSHSRLPKLALSDAGRRIAGNQRRVTSEEMGIAFGAALAARWFNDTSAATLRTVVDIDVALDARFVFGPSAAVQHIGTQRPDYLLIGADRRDNSRYVLRVLECKGTKNPGHAVPQLARAVGQLDGVTVGGRVPHGLATAVVTGDSRTSYLAVDPGDDDEPSYEVTAEALDRGGQFRFESDRADVLAAEITSAALRASWAMLADFGGNLSALERWAPEVMQDRLRRRPRDRVTFETPVGTARGTSLDFGFGTERLTVRYGIDESVDEALTGASAGDVTEAQDAFARRLRESPAGDREREVYSATADGSVFSLIRG</sequence>
<keyword evidence="2" id="KW-1185">Reference proteome</keyword>
<reference evidence="1 2" key="1">
    <citation type="submission" date="2024-05" db="EMBL/GenBank/DDBJ databases">
        <authorList>
            <person name="Zhao H."/>
            <person name="Xu Y."/>
            <person name="Lin S."/>
            <person name="Spain J.C."/>
            <person name="Zhou N.-Y."/>
        </authorList>
    </citation>
    <scope>NUCLEOTIDE SEQUENCE [LARGE SCALE GENOMIC DNA]</scope>
    <source>
        <strain evidence="1 2">NEAU-NG30</strain>
    </source>
</reference>
<protein>
    <submittedName>
        <fullName evidence="1">Uncharacterized protein</fullName>
    </submittedName>
</protein>
<organism evidence="1 2">
    <name type="scientific">Amycolatopsis melonis</name>
    <dbReference type="NCBI Taxonomy" id="3156488"/>
    <lineage>
        <taxon>Bacteria</taxon>
        <taxon>Bacillati</taxon>
        <taxon>Actinomycetota</taxon>
        <taxon>Actinomycetes</taxon>
        <taxon>Pseudonocardiales</taxon>
        <taxon>Pseudonocardiaceae</taxon>
        <taxon>Amycolatopsis</taxon>
    </lineage>
</organism>
<name>A0ABV0LS26_9PSEU</name>
<gene>
    <name evidence="1" type="ORF">ABJI51_39025</name>
</gene>
<dbReference type="EMBL" id="JBDZYD010000018">
    <property type="protein sequence ID" value="MEQ0565105.1"/>
    <property type="molecule type" value="Genomic_DNA"/>
</dbReference>
<comment type="caution">
    <text evidence="1">The sequence shown here is derived from an EMBL/GenBank/DDBJ whole genome shotgun (WGS) entry which is preliminary data.</text>
</comment>